<evidence type="ECO:0000256" key="3">
    <source>
        <dbReference type="PROSITE-ProRule" id="PRU00339"/>
    </source>
</evidence>
<evidence type="ECO:0000256" key="4">
    <source>
        <dbReference type="SAM" id="MobiDB-lite"/>
    </source>
</evidence>
<name>A0A9W7XG93_9FUNG</name>
<dbReference type="EMBL" id="JANBOH010000330">
    <property type="protein sequence ID" value="KAJ1642843.1"/>
    <property type="molecule type" value="Genomic_DNA"/>
</dbReference>
<dbReference type="AlphaFoldDB" id="A0A9W7XG93"/>
<dbReference type="GO" id="GO:0000993">
    <property type="term" value="F:RNA polymerase II complex binding"/>
    <property type="evidence" value="ECO:0007669"/>
    <property type="project" value="TreeGrafter"/>
</dbReference>
<reference evidence="5" key="1">
    <citation type="submission" date="2022-07" db="EMBL/GenBank/DDBJ databases">
        <title>Phylogenomic reconstructions and comparative analyses of Kickxellomycotina fungi.</title>
        <authorList>
            <person name="Reynolds N.K."/>
            <person name="Stajich J.E."/>
            <person name="Barry K."/>
            <person name="Grigoriev I.V."/>
            <person name="Crous P."/>
            <person name="Smith M.E."/>
        </authorList>
    </citation>
    <scope>NUCLEOTIDE SEQUENCE</scope>
    <source>
        <strain evidence="5">NBRC 105413</strain>
    </source>
</reference>
<dbReference type="SMART" id="SM00028">
    <property type="entry name" value="TPR"/>
    <property type="match status" value="10"/>
</dbReference>
<organism evidence="5 6">
    <name type="scientific">Coemansia asiatica</name>
    <dbReference type="NCBI Taxonomy" id="1052880"/>
    <lineage>
        <taxon>Eukaryota</taxon>
        <taxon>Fungi</taxon>
        <taxon>Fungi incertae sedis</taxon>
        <taxon>Zoopagomycota</taxon>
        <taxon>Kickxellomycotina</taxon>
        <taxon>Kickxellomycetes</taxon>
        <taxon>Kickxellales</taxon>
        <taxon>Kickxellaceae</taxon>
        <taxon>Coemansia</taxon>
    </lineage>
</organism>
<dbReference type="InterPro" id="IPR031101">
    <property type="entry name" value="Ctr9"/>
</dbReference>
<gene>
    <name evidence="5" type="primary">CTR9</name>
    <name evidence="5" type="ORF">LPJ64_005336</name>
</gene>
<dbReference type="Pfam" id="PF13432">
    <property type="entry name" value="TPR_16"/>
    <property type="match status" value="3"/>
</dbReference>
<evidence type="ECO:0000313" key="6">
    <source>
        <dbReference type="Proteomes" id="UP001145021"/>
    </source>
</evidence>
<dbReference type="Pfam" id="PF13424">
    <property type="entry name" value="TPR_12"/>
    <property type="match status" value="1"/>
</dbReference>
<dbReference type="GO" id="GO:0016593">
    <property type="term" value="C:Cdc73/Paf1 complex"/>
    <property type="evidence" value="ECO:0007669"/>
    <property type="project" value="TreeGrafter"/>
</dbReference>
<dbReference type="SUPFAM" id="SSF48452">
    <property type="entry name" value="TPR-like"/>
    <property type="match status" value="2"/>
</dbReference>
<dbReference type="Proteomes" id="UP001145021">
    <property type="component" value="Unassembled WGS sequence"/>
</dbReference>
<dbReference type="PANTHER" id="PTHR14027">
    <property type="entry name" value="RNA POLYMERASE-ASSOCIATED PROTEIN CTR9"/>
    <property type="match status" value="1"/>
</dbReference>
<dbReference type="GO" id="GO:0006355">
    <property type="term" value="P:regulation of DNA-templated transcription"/>
    <property type="evidence" value="ECO:0007669"/>
    <property type="project" value="InterPro"/>
</dbReference>
<dbReference type="PANTHER" id="PTHR14027:SF2">
    <property type="entry name" value="RNA POLYMERASE-ASSOCIATED PROTEIN CTR9 HOMOLOG"/>
    <property type="match status" value="1"/>
</dbReference>
<evidence type="ECO:0000313" key="5">
    <source>
        <dbReference type="EMBL" id="KAJ1642843.1"/>
    </source>
</evidence>
<sequence length="1149" mass="127317">MEARVIEVPIDNSNDVLEIDCSQLPVHAAEICDILENEGSALRFYQVFALEYYKQGSVEEAVVALKRGMASAKANDQTAKVPLLNLLASIYVQKAKTAPMGITNGLSGVATGEREMALQMAATLLNEAERISRSDANTCVVRGMLALAKRQPDAALAQFQMSLQSEVSVAALLGKARVLYGKQQFAQALIAYQQALVLSPRSGPDPRIGIGMCLERLGHTEDARRALKRASQVDPKAAAPRMLLATMDLNASKIAAQACDPEKASMYMRSAMEHLQAAYALQPENAAVLLRLADRMCWLGDWDAARKLGERALRTADTMALQAEAHYQLGRAHHGGGRFDAAHESYTRSLAINERHALARFGLAQMLLQRADMSGAEAAFQRVLDRHPRCSEALRALGYLHARLPNTKAKALEYYERAMAELNDSVPAADATDADLFLEAALLYEATSARKACRAYRTAAKLLEGSETPPIAELWNNIGALALVCGEEDREIQGAFAKAAEALDTKQTTRTQQTRTTLMYNVALFYERCGLLRLAQSLYTGALRLAPSYVDARLRLAHIALQLRSDATEALALVSQALEADARKTSAWLMRGRIELSRKNVQDARRAFEHVLRDIAKHDIYALCSLGNYYLAAARSEMTRAQEMPDHKGARDLALANYRRAIEFFDKCLAIDDHCSAAAHGAAIAMAERGFAADARRIFQDVRDAATVGLGPINVTALSSDLVYRAAPALTSAQTVVPPVSTDVILWASVNAAHALVDVNNFHQAILAYEACLRRLQETAQILELPSADLSTLVVPGITEEESAVDEDGSPAAIERVPAFERAERARVERDIRLYLARAQYLQAKATKDLATMRKSLDELRNLCSTVDFTLPETPDVDGDVPMDGDALKTTRLAPEHGQLLFDLALLEQSVAQMVGEQPEATRTLQALDEAAKDLVHSTQLFSFLSTWGKLNQKKQKLLFSARLASERSAYGKSLVSKLLRKREEQEKFETQRQISLDQWKRQQEEDDRRKKDELERKEREQKELEARMLRETEERNVLLRQQLALEHEEMLRDAAMPSKPKKSKSRNQDEEDDDDDDDDGLVLLPVKKRSAVEDKLNENSSRFKSKAIVTDSDDDDDNDSAVDDNYGADEHNLSDKDDVEKDIENIDD</sequence>
<proteinExistence type="predicted"/>
<dbReference type="GO" id="GO:0006368">
    <property type="term" value="P:transcription elongation by RNA polymerase II"/>
    <property type="evidence" value="ECO:0007669"/>
    <property type="project" value="TreeGrafter"/>
</dbReference>
<dbReference type="InterPro" id="IPR019734">
    <property type="entry name" value="TPR_rpt"/>
</dbReference>
<dbReference type="Gene3D" id="1.25.40.10">
    <property type="entry name" value="Tetratricopeptide repeat domain"/>
    <property type="match status" value="4"/>
</dbReference>
<feature type="repeat" description="TPR" evidence="3">
    <location>
        <begin position="323"/>
        <end position="356"/>
    </location>
</feature>
<feature type="region of interest" description="Disordered" evidence="4">
    <location>
        <begin position="1052"/>
        <end position="1149"/>
    </location>
</feature>
<accession>A0A9W7XG93</accession>
<dbReference type="InterPro" id="IPR011990">
    <property type="entry name" value="TPR-like_helical_dom_sf"/>
</dbReference>
<feature type="compositionally biased region" description="Basic and acidic residues" evidence="4">
    <location>
        <begin position="999"/>
        <end position="1017"/>
    </location>
</feature>
<dbReference type="PROSITE" id="PS50005">
    <property type="entry name" value="TPR"/>
    <property type="match status" value="1"/>
</dbReference>
<evidence type="ECO:0000256" key="2">
    <source>
        <dbReference type="ARBA" id="ARBA00022803"/>
    </source>
</evidence>
<feature type="compositionally biased region" description="Acidic residues" evidence="4">
    <location>
        <begin position="1112"/>
        <end position="1123"/>
    </location>
</feature>
<evidence type="ECO:0000256" key="1">
    <source>
        <dbReference type="ARBA" id="ARBA00022737"/>
    </source>
</evidence>
<feature type="region of interest" description="Disordered" evidence="4">
    <location>
        <begin position="998"/>
        <end position="1017"/>
    </location>
</feature>
<feature type="compositionally biased region" description="Basic and acidic residues" evidence="4">
    <location>
        <begin position="1129"/>
        <end position="1149"/>
    </location>
</feature>
<comment type="caution">
    <text evidence="5">The sequence shown here is derived from an EMBL/GenBank/DDBJ whole genome shotgun (WGS) entry which is preliminary data.</text>
</comment>
<feature type="compositionally biased region" description="Acidic residues" evidence="4">
    <location>
        <begin position="1070"/>
        <end position="1081"/>
    </location>
</feature>
<keyword evidence="2 3" id="KW-0802">TPR repeat</keyword>
<keyword evidence="6" id="KW-1185">Reference proteome</keyword>
<keyword evidence="1" id="KW-0677">Repeat</keyword>
<protein>
    <submittedName>
        <fullName evidence="5">Protein required for normal CLN1 and CLN2 G1 cyclin expression</fullName>
    </submittedName>
</protein>